<feature type="compositionally biased region" description="Basic residues" evidence="1">
    <location>
        <begin position="149"/>
        <end position="158"/>
    </location>
</feature>
<feature type="non-terminal residue" evidence="2">
    <location>
        <position position="1"/>
    </location>
</feature>
<proteinExistence type="predicted"/>
<reference evidence="2" key="1">
    <citation type="journal article" date="2020" name="Stud. Mycol.">
        <title>101 Dothideomycetes genomes: a test case for predicting lifestyles and emergence of pathogens.</title>
        <authorList>
            <person name="Haridas S."/>
            <person name="Albert R."/>
            <person name="Binder M."/>
            <person name="Bloem J."/>
            <person name="Labutti K."/>
            <person name="Salamov A."/>
            <person name="Andreopoulos B."/>
            <person name="Baker S."/>
            <person name="Barry K."/>
            <person name="Bills G."/>
            <person name="Bluhm B."/>
            <person name="Cannon C."/>
            <person name="Castanera R."/>
            <person name="Culley D."/>
            <person name="Daum C."/>
            <person name="Ezra D."/>
            <person name="Gonzalez J."/>
            <person name="Henrissat B."/>
            <person name="Kuo A."/>
            <person name="Liang C."/>
            <person name="Lipzen A."/>
            <person name="Lutzoni F."/>
            <person name="Magnuson J."/>
            <person name="Mondo S."/>
            <person name="Nolan M."/>
            <person name="Ohm R."/>
            <person name="Pangilinan J."/>
            <person name="Park H.-J."/>
            <person name="Ramirez L."/>
            <person name="Alfaro M."/>
            <person name="Sun H."/>
            <person name="Tritt A."/>
            <person name="Yoshinaga Y."/>
            <person name="Zwiers L.-H."/>
            <person name="Turgeon B."/>
            <person name="Goodwin S."/>
            <person name="Spatafora J."/>
            <person name="Crous P."/>
            <person name="Grigoriev I."/>
        </authorList>
    </citation>
    <scope>NUCLEOTIDE SEQUENCE</scope>
    <source>
        <strain evidence="2">CBS 130266</strain>
    </source>
</reference>
<gene>
    <name evidence="2" type="ORF">EJ08DRAFT_726694</name>
</gene>
<evidence type="ECO:0000313" key="2">
    <source>
        <dbReference type="EMBL" id="KAF2434157.1"/>
    </source>
</evidence>
<evidence type="ECO:0000256" key="1">
    <source>
        <dbReference type="SAM" id="MobiDB-lite"/>
    </source>
</evidence>
<dbReference type="EMBL" id="MU007017">
    <property type="protein sequence ID" value="KAF2434157.1"/>
    <property type="molecule type" value="Genomic_DNA"/>
</dbReference>
<feature type="region of interest" description="Disordered" evidence="1">
    <location>
        <begin position="121"/>
        <end position="158"/>
    </location>
</feature>
<organism evidence="2 3">
    <name type="scientific">Tothia fuscella</name>
    <dbReference type="NCBI Taxonomy" id="1048955"/>
    <lineage>
        <taxon>Eukaryota</taxon>
        <taxon>Fungi</taxon>
        <taxon>Dikarya</taxon>
        <taxon>Ascomycota</taxon>
        <taxon>Pezizomycotina</taxon>
        <taxon>Dothideomycetes</taxon>
        <taxon>Pleosporomycetidae</taxon>
        <taxon>Venturiales</taxon>
        <taxon>Cylindrosympodiaceae</taxon>
        <taxon>Tothia</taxon>
    </lineage>
</organism>
<accession>A0A9P4NYS8</accession>
<dbReference type="Proteomes" id="UP000800235">
    <property type="component" value="Unassembled WGS sequence"/>
</dbReference>
<dbReference type="AlphaFoldDB" id="A0A9P4NYS8"/>
<feature type="region of interest" description="Disordered" evidence="1">
    <location>
        <begin position="77"/>
        <end position="98"/>
    </location>
</feature>
<evidence type="ECO:0000313" key="3">
    <source>
        <dbReference type="Proteomes" id="UP000800235"/>
    </source>
</evidence>
<sequence>SNLNFYIIACPPFLHTILFHKHIRYHTSIIYPQSQSTIIATQHTIQTTSKPHSQLFKIHQTKHLRKQLFNSQTNQNHAFSFPQPSPRSLPTTRATARHHRVNTRTLGKHFDRNYYWYRKYSPRSSRESPESRIQQLPRRRIPGSWPWSKSRRPRTKYQ</sequence>
<keyword evidence="3" id="KW-1185">Reference proteome</keyword>
<protein>
    <submittedName>
        <fullName evidence="2">Uncharacterized protein</fullName>
    </submittedName>
</protein>
<name>A0A9P4NYS8_9PEZI</name>
<comment type="caution">
    <text evidence="2">The sequence shown here is derived from an EMBL/GenBank/DDBJ whole genome shotgun (WGS) entry which is preliminary data.</text>
</comment>